<dbReference type="EMBL" id="JASCZI010253370">
    <property type="protein sequence ID" value="MED6215574.1"/>
    <property type="molecule type" value="Genomic_DNA"/>
</dbReference>
<reference evidence="1 2" key="1">
    <citation type="journal article" date="2023" name="Plants (Basel)">
        <title>Bridging the Gap: Combining Genomics and Transcriptomics Approaches to Understand Stylosanthes scabra, an Orphan Legume from the Brazilian Caatinga.</title>
        <authorList>
            <person name="Ferreira-Neto J.R.C."/>
            <person name="da Silva M.D."/>
            <person name="Binneck E."/>
            <person name="de Melo N.F."/>
            <person name="da Silva R.H."/>
            <person name="de Melo A.L.T.M."/>
            <person name="Pandolfi V."/>
            <person name="Bustamante F.O."/>
            <person name="Brasileiro-Vidal A.C."/>
            <person name="Benko-Iseppon A.M."/>
        </authorList>
    </citation>
    <scope>NUCLEOTIDE SEQUENCE [LARGE SCALE GENOMIC DNA]</scope>
    <source>
        <tissue evidence="1">Leaves</tissue>
    </source>
</reference>
<keyword evidence="2" id="KW-1185">Reference proteome</keyword>
<accession>A0ABU6Z028</accession>
<proteinExistence type="predicted"/>
<dbReference type="Proteomes" id="UP001341840">
    <property type="component" value="Unassembled WGS sequence"/>
</dbReference>
<name>A0ABU6Z028_9FABA</name>
<comment type="caution">
    <text evidence="1">The sequence shown here is derived from an EMBL/GenBank/DDBJ whole genome shotgun (WGS) entry which is preliminary data.</text>
</comment>
<protein>
    <submittedName>
        <fullName evidence="1">Uncharacterized protein</fullName>
    </submittedName>
</protein>
<sequence>RFGYSKNDDWILVHCSKGTSQLEVYFTANGSLVHNGGRVHGSDRSCKRDDLASRIVWKLGSWSEAHRGVL</sequence>
<feature type="non-terminal residue" evidence="1">
    <location>
        <position position="1"/>
    </location>
</feature>
<organism evidence="1 2">
    <name type="scientific">Stylosanthes scabra</name>
    <dbReference type="NCBI Taxonomy" id="79078"/>
    <lineage>
        <taxon>Eukaryota</taxon>
        <taxon>Viridiplantae</taxon>
        <taxon>Streptophyta</taxon>
        <taxon>Embryophyta</taxon>
        <taxon>Tracheophyta</taxon>
        <taxon>Spermatophyta</taxon>
        <taxon>Magnoliopsida</taxon>
        <taxon>eudicotyledons</taxon>
        <taxon>Gunneridae</taxon>
        <taxon>Pentapetalae</taxon>
        <taxon>rosids</taxon>
        <taxon>fabids</taxon>
        <taxon>Fabales</taxon>
        <taxon>Fabaceae</taxon>
        <taxon>Papilionoideae</taxon>
        <taxon>50 kb inversion clade</taxon>
        <taxon>dalbergioids sensu lato</taxon>
        <taxon>Dalbergieae</taxon>
        <taxon>Pterocarpus clade</taxon>
        <taxon>Stylosanthes</taxon>
    </lineage>
</organism>
<evidence type="ECO:0000313" key="1">
    <source>
        <dbReference type="EMBL" id="MED6215574.1"/>
    </source>
</evidence>
<evidence type="ECO:0000313" key="2">
    <source>
        <dbReference type="Proteomes" id="UP001341840"/>
    </source>
</evidence>
<gene>
    <name evidence="1" type="ORF">PIB30_115076</name>
</gene>